<sequence length="271" mass="30787">MNEAFNLKLDICQHKDPLIAGLCWNDILQRYSQCVLTRPNDKLVAISGIAKSFSELGRSEDYFAGLWRRLILSLLLWSRTNRLRSCITKADEYRAPSWSWASVDGSIRLGKPMYNDPMTSTLIDVKAENVTPDRFGQVISGSITIAGSLKLFSFKSKEIVDSADRCIMRCEDMYLQDKFYKFGVRGFGHALLDQDFSTLKDVSRLHFLPLILDKWRTEGLLLSPTGKAKGHFQRSGVLQISHSKLGIWHPCESDCLEYESFNGSLYTVTII</sequence>
<dbReference type="EMBL" id="KQ947410">
    <property type="protein sequence ID" value="KUJ19675.1"/>
    <property type="molecule type" value="Genomic_DNA"/>
</dbReference>
<proteinExistence type="predicted"/>
<organism evidence="1 2">
    <name type="scientific">Mollisia scopiformis</name>
    <name type="common">Conifer needle endophyte fungus</name>
    <name type="synonym">Phialocephala scopiformis</name>
    <dbReference type="NCBI Taxonomy" id="149040"/>
    <lineage>
        <taxon>Eukaryota</taxon>
        <taxon>Fungi</taxon>
        <taxon>Dikarya</taxon>
        <taxon>Ascomycota</taxon>
        <taxon>Pezizomycotina</taxon>
        <taxon>Leotiomycetes</taxon>
        <taxon>Helotiales</taxon>
        <taxon>Mollisiaceae</taxon>
        <taxon>Mollisia</taxon>
    </lineage>
</organism>
<dbReference type="RefSeq" id="XP_018074030.1">
    <property type="nucleotide sequence ID" value="XM_018212917.1"/>
</dbReference>
<dbReference type="PANTHER" id="PTHR33112:SF10">
    <property type="entry name" value="TOL"/>
    <property type="match status" value="1"/>
</dbReference>
<evidence type="ECO:0000313" key="2">
    <source>
        <dbReference type="Proteomes" id="UP000070700"/>
    </source>
</evidence>
<dbReference type="GeneID" id="28822643"/>
<dbReference type="KEGG" id="psco:LY89DRAFT_666539"/>
<reference evidence="1 2" key="1">
    <citation type="submission" date="2015-10" db="EMBL/GenBank/DDBJ databases">
        <title>Full genome of DAOMC 229536 Phialocephala scopiformis, a fungal endophyte of spruce producing the potent anti-insectan compound rugulosin.</title>
        <authorList>
            <consortium name="DOE Joint Genome Institute"/>
            <person name="Walker A.K."/>
            <person name="Frasz S.L."/>
            <person name="Seifert K.A."/>
            <person name="Miller J.D."/>
            <person name="Mondo S.J."/>
            <person name="Labutti K."/>
            <person name="Lipzen A."/>
            <person name="Dockter R."/>
            <person name="Kennedy M."/>
            <person name="Grigoriev I.V."/>
            <person name="Spatafora J.W."/>
        </authorList>
    </citation>
    <scope>NUCLEOTIDE SEQUENCE [LARGE SCALE GENOMIC DNA]</scope>
    <source>
        <strain evidence="1 2">CBS 120377</strain>
    </source>
</reference>
<keyword evidence="2" id="KW-1185">Reference proteome</keyword>
<protein>
    <submittedName>
        <fullName evidence="1">Uncharacterized protein</fullName>
    </submittedName>
</protein>
<evidence type="ECO:0000313" key="1">
    <source>
        <dbReference type="EMBL" id="KUJ19675.1"/>
    </source>
</evidence>
<name>A0A194XHI6_MOLSC</name>
<dbReference type="OrthoDB" id="5429772at2759"/>
<dbReference type="InParanoid" id="A0A194XHI6"/>
<dbReference type="PANTHER" id="PTHR33112">
    <property type="entry name" value="DOMAIN PROTEIN, PUTATIVE-RELATED"/>
    <property type="match status" value="1"/>
</dbReference>
<dbReference type="Proteomes" id="UP000070700">
    <property type="component" value="Unassembled WGS sequence"/>
</dbReference>
<dbReference type="AlphaFoldDB" id="A0A194XHI6"/>
<dbReference type="STRING" id="149040.A0A194XHI6"/>
<accession>A0A194XHI6</accession>
<gene>
    <name evidence="1" type="ORF">LY89DRAFT_666539</name>
</gene>